<keyword evidence="1" id="KW-0678">Repressor</keyword>
<evidence type="ECO:0000256" key="2">
    <source>
        <dbReference type="ARBA" id="ARBA00023015"/>
    </source>
</evidence>
<dbReference type="Pfam" id="PF00440">
    <property type="entry name" value="TetR_N"/>
    <property type="match status" value="1"/>
</dbReference>
<proteinExistence type="predicted"/>
<feature type="domain" description="HTH tetR-type" evidence="6">
    <location>
        <begin position="15"/>
        <end position="75"/>
    </location>
</feature>
<evidence type="ECO:0000259" key="6">
    <source>
        <dbReference type="PROSITE" id="PS50977"/>
    </source>
</evidence>
<evidence type="ECO:0000256" key="5">
    <source>
        <dbReference type="PROSITE-ProRule" id="PRU00335"/>
    </source>
</evidence>
<evidence type="ECO:0000313" key="7">
    <source>
        <dbReference type="EMBL" id="MFC5769208.1"/>
    </source>
</evidence>
<name>A0ABW1APQ1_9RHOO</name>
<sequence length="206" mass="22602">MSAEHRNPSEQQRAEARREQILCAAATCFRDRGFHGASIAQISKAAGMSAGHIYHYFDNKESIIAAIVERDLEYLLTLGAELRAAEDTREALIEHVIEAVQKNLAPEEAGLKLEVMAEAARNPHVADIVRRADVVCRDSFAATLRGIRRANGLGDGGDAEIDSMIELIAAMFEGLMIRGIRNPGMDHAAVTRRFQAILRVVLSQPD</sequence>
<dbReference type="Pfam" id="PF13977">
    <property type="entry name" value="TetR_C_6"/>
    <property type="match status" value="1"/>
</dbReference>
<dbReference type="InterPro" id="IPR050109">
    <property type="entry name" value="HTH-type_TetR-like_transc_reg"/>
</dbReference>
<accession>A0ABW1APQ1</accession>
<dbReference type="RefSeq" id="WP_096451655.1">
    <property type="nucleotide sequence ID" value="NZ_JBHSOG010000024.1"/>
</dbReference>
<dbReference type="InterPro" id="IPR036271">
    <property type="entry name" value="Tet_transcr_reg_TetR-rel_C_sf"/>
</dbReference>
<dbReference type="InterPro" id="IPR039538">
    <property type="entry name" value="BetI_C"/>
</dbReference>
<keyword evidence="4" id="KW-0804">Transcription</keyword>
<dbReference type="SUPFAM" id="SSF48498">
    <property type="entry name" value="Tetracyclin repressor-like, C-terminal domain"/>
    <property type="match status" value="1"/>
</dbReference>
<feature type="DNA-binding region" description="H-T-H motif" evidence="5">
    <location>
        <begin position="38"/>
        <end position="57"/>
    </location>
</feature>
<dbReference type="EMBL" id="JBHSOG010000024">
    <property type="protein sequence ID" value="MFC5769208.1"/>
    <property type="molecule type" value="Genomic_DNA"/>
</dbReference>
<reference evidence="8" key="1">
    <citation type="journal article" date="2019" name="Int. J. Syst. Evol. Microbiol.">
        <title>The Global Catalogue of Microorganisms (GCM) 10K type strain sequencing project: providing services to taxonomists for standard genome sequencing and annotation.</title>
        <authorList>
            <consortium name="The Broad Institute Genomics Platform"/>
            <consortium name="The Broad Institute Genome Sequencing Center for Infectious Disease"/>
            <person name="Wu L."/>
            <person name="Ma J."/>
        </authorList>
    </citation>
    <scope>NUCLEOTIDE SEQUENCE [LARGE SCALE GENOMIC DNA]</scope>
    <source>
        <strain evidence="8">SHR3</strain>
    </source>
</reference>
<gene>
    <name evidence="7" type="ORF">ACFPTN_07455</name>
</gene>
<evidence type="ECO:0000256" key="4">
    <source>
        <dbReference type="ARBA" id="ARBA00023163"/>
    </source>
</evidence>
<organism evidence="7 8">
    <name type="scientific">Thauera sinica</name>
    <dbReference type="NCBI Taxonomy" id="2665146"/>
    <lineage>
        <taxon>Bacteria</taxon>
        <taxon>Pseudomonadati</taxon>
        <taxon>Pseudomonadota</taxon>
        <taxon>Betaproteobacteria</taxon>
        <taxon>Rhodocyclales</taxon>
        <taxon>Zoogloeaceae</taxon>
        <taxon>Thauera</taxon>
    </lineage>
</organism>
<dbReference type="PANTHER" id="PTHR30055">
    <property type="entry name" value="HTH-TYPE TRANSCRIPTIONAL REGULATOR RUTR"/>
    <property type="match status" value="1"/>
</dbReference>
<dbReference type="PROSITE" id="PS50977">
    <property type="entry name" value="HTH_TETR_2"/>
    <property type="match status" value="1"/>
</dbReference>
<dbReference type="InterPro" id="IPR009057">
    <property type="entry name" value="Homeodomain-like_sf"/>
</dbReference>
<evidence type="ECO:0000256" key="3">
    <source>
        <dbReference type="ARBA" id="ARBA00023125"/>
    </source>
</evidence>
<comment type="caution">
    <text evidence="7">The sequence shown here is derived from an EMBL/GenBank/DDBJ whole genome shotgun (WGS) entry which is preliminary data.</text>
</comment>
<dbReference type="Proteomes" id="UP001595974">
    <property type="component" value="Unassembled WGS sequence"/>
</dbReference>
<dbReference type="SUPFAM" id="SSF46689">
    <property type="entry name" value="Homeodomain-like"/>
    <property type="match status" value="1"/>
</dbReference>
<dbReference type="InterPro" id="IPR001647">
    <property type="entry name" value="HTH_TetR"/>
</dbReference>
<keyword evidence="3 5" id="KW-0238">DNA-binding</keyword>
<keyword evidence="8" id="KW-1185">Reference proteome</keyword>
<dbReference type="PRINTS" id="PR00455">
    <property type="entry name" value="HTHTETR"/>
</dbReference>
<protein>
    <submittedName>
        <fullName evidence="7">TetR/AcrR family transcriptional regulator</fullName>
    </submittedName>
</protein>
<evidence type="ECO:0000313" key="8">
    <source>
        <dbReference type="Proteomes" id="UP001595974"/>
    </source>
</evidence>
<dbReference type="PANTHER" id="PTHR30055:SF223">
    <property type="entry name" value="HTH-TYPE TRANSCRIPTIONAL REGULATOR UIDR"/>
    <property type="match status" value="1"/>
</dbReference>
<evidence type="ECO:0000256" key="1">
    <source>
        <dbReference type="ARBA" id="ARBA00022491"/>
    </source>
</evidence>
<dbReference type="Gene3D" id="1.10.357.10">
    <property type="entry name" value="Tetracycline Repressor, domain 2"/>
    <property type="match status" value="1"/>
</dbReference>
<keyword evidence="2" id="KW-0805">Transcription regulation</keyword>